<name>A0ABX6P699_9BURK</name>
<accession>A0ABX6P699</accession>
<reference evidence="2 3" key="1">
    <citation type="submission" date="2020-05" db="EMBL/GenBank/DDBJ databases">
        <title>Ramlibacter rhizophilus sp. nov., isolated from rhizosphere soil of national flower Mugunghwa from South Korea.</title>
        <authorList>
            <person name="Zheng-Fei Y."/>
            <person name="Huan T."/>
        </authorList>
    </citation>
    <scope>NUCLEOTIDE SEQUENCE [LARGE SCALE GENOMIC DNA]</scope>
    <source>
        <strain evidence="2 3">H242</strain>
    </source>
</reference>
<dbReference type="InterPro" id="IPR024478">
    <property type="entry name" value="HlyB_4HB_MCP"/>
</dbReference>
<dbReference type="EMBL" id="CP053418">
    <property type="protein sequence ID" value="QJW84863.1"/>
    <property type="molecule type" value="Genomic_DNA"/>
</dbReference>
<dbReference type="Proteomes" id="UP000500826">
    <property type="component" value="Chromosome"/>
</dbReference>
<organism evidence="2 3">
    <name type="scientific">Ramlibacter terrae</name>
    <dbReference type="NCBI Taxonomy" id="2732511"/>
    <lineage>
        <taxon>Bacteria</taxon>
        <taxon>Pseudomonadati</taxon>
        <taxon>Pseudomonadota</taxon>
        <taxon>Betaproteobacteria</taxon>
        <taxon>Burkholderiales</taxon>
        <taxon>Comamonadaceae</taxon>
        <taxon>Ramlibacter</taxon>
    </lineage>
</organism>
<gene>
    <name evidence="2" type="ORF">HK414_18520</name>
</gene>
<keyword evidence="3" id="KW-1185">Reference proteome</keyword>
<sequence length="164" mass="18056">MAFLVLVSAVLIWAESEQSAERSAVARHSTTGAVALADAQSALWQLRWGLVQFMVTDEAGRRQILADEPKSYAQIGKALDAYAASHPSEEEKKVLKAVQEHYAKYIGARPKWFELYGAGKLEEAAAWRAATTTAFGAATVKAFAELIELQQKASRKAMRRDSRN</sequence>
<feature type="domain" description="Chemotaxis methyl-accepting receptor HlyB-like 4HB MCP" evidence="1">
    <location>
        <begin position="16"/>
        <end position="160"/>
    </location>
</feature>
<dbReference type="Pfam" id="PF12729">
    <property type="entry name" value="4HB_MCP_1"/>
    <property type="match status" value="1"/>
</dbReference>
<evidence type="ECO:0000313" key="2">
    <source>
        <dbReference type="EMBL" id="QJW84863.1"/>
    </source>
</evidence>
<reference evidence="2 3" key="2">
    <citation type="submission" date="2020-05" db="EMBL/GenBank/DDBJ databases">
        <authorList>
            <person name="Khan S.A."/>
            <person name="Jeon C.O."/>
            <person name="Chun B.H."/>
        </authorList>
    </citation>
    <scope>NUCLEOTIDE SEQUENCE [LARGE SCALE GENOMIC DNA]</scope>
    <source>
        <strain evidence="2 3">H242</strain>
    </source>
</reference>
<proteinExistence type="predicted"/>
<dbReference type="SUPFAM" id="SSF47170">
    <property type="entry name" value="Aspartate receptor, ligand-binding domain"/>
    <property type="match status" value="1"/>
</dbReference>
<evidence type="ECO:0000259" key="1">
    <source>
        <dbReference type="Pfam" id="PF12729"/>
    </source>
</evidence>
<protein>
    <recommendedName>
        <fullName evidence="1">Chemotaxis methyl-accepting receptor HlyB-like 4HB MCP domain-containing protein</fullName>
    </recommendedName>
</protein>
<dbReference type="InterPro" id="IPR035440">
    <property type="entry name" value="4HB_MCP_dom_sf"/>
</dbReference>
<evidence type="ECO:0000313" key="3">
    <source>
        <dbReference type="Proteomes" id="UP000500826"/>
    </source>
</evidence>